<dbReference type="Gene3D" id="2.60.40.10">
    <property type="entry name" value="Immunoglobulins"/>
    <property type="match status" value="1"/>
</dbReference>
<dbReference type="SUPFAM" id="SSF49265">
    <property type="entry name" value="Fibronectin type III"/>
    <property type="match status" value="1"/>
</dbReference>
<dbReference type="OrthoDB" id="9908819at2759"/>
<dbReference type="Ensembl" id="ENSFTIT00000000788.1">
    <property type="protein sequence ID" value="ENSFTIP00000000745.1"/>
    <property type="gene ID" value="ENSFTIG00000000519.1"/>
</dbReference>
<dbReference type="GO" id="GO:0004896">
    <property type="term" value="F:cytokine receptor activity"/>
    <property type="evidence" value="ECO:0007669"/>
    <property type="project" value="TreeGrafter"/>
</dbReference>
<reference evidence="2" key="2">
    <citation type="submission" date="2025-09" db="UniProtKB">
        <authorList>
            <consortium name="Ensembl"/>
        </authorList>
    </citation>
    <scope>IDENTIFICATION</scope>
</reference>
<dbReference type="Proteomes" id="UP000694562">
    <property type="component" value="Unplaced"/>
</dbReference>
<dbReference type="InterPro" id="IPR013783">
    <property type="entry name" value="Ig-like_fold"/>
</dbReference>
<dbReference type="InterPro" id="IPR050650">
    <property type="entry name" value="Type-II_Cytokine-TF_Rcpt"/>
</dbReference>
<name>A0A8C4TME8_FALTI</name>
<organism evidence="2 3">
    <name type="scientific">Falco tinnunculus</name>
    <name type="common">Common kestrel</name>
    <dbReference type="NCBI Taxonomy" id="100819"/>
    <lineage>
        <taxon>Eukaryota</taxon>
        <taxon>Metazoa</taxon>
        <taxon>Chordata</taxon>
        <taxon>Craniata</taxon>
        <taxon>Vertebrata</taxon>
        <taxon>Euteleostomi</taxon>
        <taxon>Archelosauria</taxon>
        <taxon>Archosauria</taxon>
        <taxon>Dinosauria</taxon>
        <taxon>Saurischia</taxon>
        <taxon>Theropoda</taxon>
        <taxon>Coelurosauria</taxon>
        <taxon>Aves</taxon>
        <taxon>Neognathae</taxon>
        <taxon>Neoaves</taxon>
        <taxon>Telluraves</taxon>
        <taxon>Australaves</taxon>
        <taxon>Falconiformes</taxon>
        <taxon>Falconidae</taxon>
        <taxon>Falco</taxon>
    </lineage>
</organism>
<reference evidence="2" key="1">
    <citation type="submission" date="2025-08" db="UniProtKB">
        <authorList>
            <consortium name="Ensembl"/>
        </authorList>
    </citation>
    <scope>IDENTIFICATION</scope>
</reference>
<keyword evidence="3" id="KW-1185">Reference proteome</keyword>
<proteinExistence type="predicted"/>
<feature type="domain" description="Fibronectin type-III" evidence="1">
    <location>
        <begin position="56"/>
        <end position="103"/>
    </location>
</feature>
<dbReference type="GO" id="GO:0005886">
    <property type="term" value="C:plasma membrane"/>
    <property type="evidence" value="ECO:0007669"/>
    <property type="project" value="TreeGrafter"/>
</dbReference>
<evidence type="ECO:0000313" key="2">
    <source>
        <dbReference type="Ensembl" id="ENSFTIP00000000745.1"/>
    </source>
</evidence>
<dbReference type="AlphaFoldDB" id="A0A8C4TME8"/>
<dbReference type="PANTHER" id="PTHR20859">
    <property type="entry name" value="INTERFERON/INTERLEUKIN RECEPTOR"/>
    <property type="match status" value="1"/>
</dbReference>
<accession>A0A8C4TME8</accession>
<evidence type="ECO:0000313" key="3">
    <source>
        <dbReference type="Proteomes" id="UP000694562"/>
    </source>
</evidence>
<dbReference type="Pfam" id="PF01108">
    <property type="entry name" value="Tissue_fac"/>
    <property type="match status" value="1"/>
</dbReference>
<dbReference type="InterPro" id="IPR036116">
    <property type="entry name" value="FN3_sf"/>
</dbReference>
<dbReference type="PANTHER" id="PTHR20859:SF53">
    <property type="entry name" value="INTERLEUKIN-22 RECEPTOR SUBUNIT ALPHA-1"/>
    <property type="match status" value="1"/>
</dbReference>
<sequence length="121" mass="14084">MQSFSVRAGSGQVSLPFHSSPHANCNNEFTNCWIILGRGNIASVLPNRLKAFFVLRYGEKSWLSKRECQSITQPFCNLTRETENFTEHYYARVRATGQNYCSSDWVRSERFEPRKESTYRC</sequence>
<dbReference type="InterPro" id="IPR003961">
    <property type="entry name" value="FN3_dom"/>
</dbReference>
<protein>
    <recommendedName>
        <fullName evidence="1">Fibronectin type-III domain-containing protein</fullName>
    </recommendedName>
</protein>
<evidence type="ECO:0000259" key="1">
    <source>
        <dbReference type="Pfam" id="PF01108"/>
    </source>
</evidence>